<gene>
    <name evidence="1" type="ORF">AVEN_17883_1</name>
</gene>
<organism evidence="1 2">
    <name type="scientific">Araneus ventricosus</name>
    <name type="common">Orbweaver spider</name>
    <name type="synonym">Epeira ventricosa</name>
    <dbReference type="NCBI Taxonomy" id="182803"/>
    <lineage>
        <taxon>Eukaryota</taxon>
        <taxon>Metazoa</taxon>
        <taxon>Ecdysozoa</taxon>
        <taxon>Arthropoda</taxon>
        <taxon>Chelicerata</taxon>
        <taxon>Arachnida</taxon>
        <taxon>Araneae</taxon>
        <taxon>Araneomorphae</taxon>
        <taxon>Entelegynae</taxon>
        <taxon>Araneoidea</taxon>
        <taxon>Araneidae</taxon>
        <taxon>Araneus</taxon>
    </lineage>
</organism>
<proteinExistence type="predicted"/>
<dbReference type="Proteomes" id="UP000499080">
    <property type="component" value="Unassembled WGS sequence"/>
</dbReference>
<comment type="caution">
    <text evidence="1">The sequence shown here is derived from an EMBL/GenBank/DDBJ whole genome shotgun (WGS) entry which is preliminary data.</text>
</comment>
<reference evidence="1 2" key="1">
    <citation type="journal article" date="2019" name="Sci. Rep.">
        <title>Orb-weaving spider Araneus ventricosus genome elucidates the spidroin gene catalogue.</title>
        <authorList>
            <person name="Kono N."/>
            <person name="Nakamura H."/>
            <person name="Ohtoshi R."/>
            <person name="Moran D.A.P."/>
            <person name="Shinohara A."/>
            <person name="Yoshida Y."/>
            <person name="Fujiwara M."/>
            <person name="Mori M."/>
            <person name="Tomita M."/>
            <person name="Arakawa K."/>
        </authorList>
    </citation>
    <scope>NUCLEOTIDE SEQUENCE [LARGE SCALE GENOMIC DNA]</scope>
</reference>
<dbReference type="AlphaFoldDB" id="A0A4Y2I537"/>
<protein>
    <submittedName>
        <fullName evidence="1">Uncharacterized protein</fullName>
    </submittedName>
</protein>
<accession>A0A4Y2I537</accession>
<evidence type="ECO:0000313" key="2">
    <source>
        <dbReference type="Proteomes" id="UP000499080"/>
    </source>
</evidence>
<evidence type="ECO:0000313" key="1">
    <source>
        <dbReference type="EMBL" id="GBM72833.1"/>
    </source>
</evidence>
<name>A0A4Y2I537_ARAVE</name>
<keyword evidence="2" id="KW-1185">Reference proteome</keyword>
<sequence length="118" mass="13922">MYIPKFVLRVPRSAFGLSSERTRKQTSCQFHRRNKTYLPNRWKTELTNSVTMLVDPESFCAHDTESEEYGDSGNEDGNNLEWFSSKNGVQWKKTKFRQNIRCQNIVSRLPGKQDQRKM</sequence>
<dbReference type="EMBL" id="BGPR01002403">
    <property type="protein sequence ID" value="GBM72833.1"/>
    <property type="molecule type" value="Genomic_DNA"/>
</dbReference>